<feature type="domain" description="UmuC" evidence="8">
    <location>
        <begin position="192"/>
        <end position="373"/>
    </location>
</feature>
<reference evidence="9 10" key="1">
    <citation type="submission" date="2019-09" db="EMBL/GenBank/DDBJ databases">
        <title>Pimelobacter sp. isolated from Paulinella.</title>
        <authorList>
            <person name="Jeong S.E."/>
        </authorList>
    </citation>
    <scope>NUCLEOTIDE SEQUENCE [LARGE SCALE GENOMIC DNA]</scope>
    <source>
        <strain evidence="9 10">Pch-N</strain>
    </source>
</reference>
<dbReference type="GO" id="GO:0006281">
    <property type="term" value="P:DNA repair"/>
    <property type="evidence" value="ECO:0007669"/>
    <property type="project" value="UniProtKB-KW"/>
</dbReference>
<dbReference type="Gene3D" id="3.40.1170.60">
    <property type="match status" value="1"/>
</dbReference>
<keyword evidence="5" id="KW-0742">SOS response</keyword>
<dbReference type="AlphaFoldDB" id="A0A7J5DYM9"/>
<organism evidence="9 10">
    <name type="scientific">Nocardioides simplex</name>
    <name type="common">Arthrobacter simplex</name>
    <dbReference type="NCBI Taxonomy" id="2045"/>
    <lineage>
        <taxon>Bacteria</taxon>
        <taxon>Bacillati</taxon>
        <taxon>Actinomycetota</taxon>
        <taxon>Actinomycetes</taxon>
        <taxon>Propionibacteriales</taxon>
        <taxon>Nocardioidaceae</taxon>
        <taxon>Pimelobacter</taxon>
    </lineage>
</organism>
<feature type="compositionally biased region" description="Basic residues" evidence="7">
    <location>
        <begin position="162"/>
        <end position="172"/>
    </location>
</feature>
<dbReference type="Gene3D" id="3.30.70.270">
    <property type="match status" value="1"/>
</dbReference>
<dbReference type="Gene3D" id="1.10.150.20">
    <property type="entry name" value="5' to 3' exonuclease, C-terminal subdomain"/>
    <property type="match status" value="1"/>
</dbReference>
<evidence type="ECO:0000256" key="6">
    <source>
        <dbReference type="ARBA" id="ARBA00025589"/>
    </source>
</evidence>
<dbReference type="CDD" id="cd01700">
    <property type="entry name" value="PolY_Pol_V_umuC"/>
    <property type="match status" value="1"/>
</dbReference>
<feature type="compositionally biased region" description="Basic residues" evidence="7">
    <location>
        <begin position="113"/>
        <end position="136"/>
    </location>
</feature>
<evidence type="ECO:0000256" key="4">
    <source>
        <dbReference type="ARBA" id="ARBA00023204"/>
    </source>
</evidence>
<dbReference type="GO" id="GO:0003887">
    <property type="term" value="F:DNA-directed DNA polymerase activity"/>
    <property type="evidence" value="ECO:0007669"/>
    <property type="project" value="TreeGrafter"/>
</dbReference>
<dbReference type="InterPro" id="IPR025188">
    <property type="entry name" value="DUF4113"/>
</dbReference>
<evidence type="ECO:0000256" key="3">
    <source>
        <dbReference type="ARBA" id="ARBA00023199"/>
    </source>
</evidence>
<comment type="similarity">
    <text evidence="1">Belongs to the DNA polymerase type-Y family.</text>
</comment>
<dbReference type="Proteomes" id="UP000449906">
    <property type="component" value="Unassembled WGS sequence"/>
</dbReference>
<dbReference type="GO" id="GO:0003684">
    <property type="term" value="F:damaged DNA binding"/>
    <property type="evidence" value="ECO:0007669"/>
    <property type="project" value="InterPro"/>
</dbReference>
<dbReference type="InterPro" id="IPR001126">
    <property type="entry name" value="UmuC"/>
</dbReference>
<dbReference type="SUPFAM" id="SSF56672">
    <property type="entry name" value="DNA/RNA polymerases"/>
    <property type="match status" value="1"/>
</dbReference>
<keyword evidence="4" id="KW-0234">DNA repair</keyword>
<comment type="caution">
    <text evidence="9">The sequence shown here is derived from an EMBL/GenBank/DDBJ whole genome shotgun (WGS) entry which is preliminary data.</text>
</comment>
<name>A0A7J5DYM9_NOCSI</name>
<evidence type="ECO:0000256" key="5">
    <source>
        <dbReference type="ARBA" id="ARBA00023236"/>
    </source>
</evidence>
<dbReference type="GO" id="GO:0005829">
    <property type="term" value="C:cytosol"/>
    <property type="evidence" value="ECO:0007669"/>
    <property type="project" value="TreeGrafter"/>
</dbReference>
<evidence type="ECO:0000256" key="2">
    <source>
        <dbReference type="ARBA" id="ARBA00022763"/>
    </source>
</evidence>
<dbReference type="InterPro" id="IPR017961">
    <property type="entry name" value="DNA_pol_Y-fam_little_finger"/>
</dbReference>
<dbReference type="Gene3D" id="3.30.1490.100">
    <property type="entry name" value="DNA polymerase, Y-family, little finger domain"/>
    <property type="match status" value="1"/>
</dbReference>
<dbReference type="Pfam" id="PF00817">
    <property type="entry name" value="IMS"/>
    <property type="match status" value="1"/>
</dbReference>
<dbReference type="InterPro" id="IPR036775">
    <property type="entry name" value="DNA_pol_Y-fam_lit_finger_sf"/>
</dbReference>
<comment type="function">
    <text evidence="6">Poorly processive, error-prone DNA polymerase involved in untargeted mutagenesis. Copies undamaged DNA at stalled replication forks, which arise in vivo from mismatched or misaligned primer ends. These misaligned primers can be extended by PolIV. Exhibits no 3'-5' exonuclease (proofreading) activity. May be involved in translesional synthesis, in conjunction with the beta clamp from PolIII.</text>
</comment>
<dbReference type="InterPro" id="IPR043128">
    <property type="entry name" value="Rev_trsase/Diguanyl_cyclase"/>
</dbReference>
<evidence type="ECO:0000256" key="1">
    <source>
        <dbReference type="ARBA" id="ARBA00010945"/>
    </source>
</evidence>
<protein>
    <submittedName>
        <fullName evidence="9">Y-family DNA polymerase</fullName>
    </submittedName>
</protein>
<dbReference type="GO" id="GO:0009432">
    <property type="term" value="P:SOS response"/>
    <property type="evidence" value="ECO:0007669"/>
    <property type="project" value="UniProtKB-KW"/>
</dbReference>
<dbReference type="GO" id="GO:0042276">
    <property type="term" value="P:error-prone translesion synthesis"/>
    <property type="evidence" value="ECO:0007669"/>
    <property type="project" value="TreeGrafter"/>
</dbReference>
<dbReference type="PROSITE" id="PS50173">
    <property type="entry name" value="UMUC"/>
    <property type="match status" value="1"/>
</dbReference>
<gene>
    <name evidence="9" type="ORF">F9L07_03645</name>
</gene>
<evidence type="ECO:0000313" key="10">
    <source>
        <dbReference type="Proteomes" id="UP000449906"/>
    </source>
</evidence>
<evidence type="ECO:0000313" key="9">
    <source>
        <dbReference type="EMBL" id="KAB2811037.1"/>
    </source>
</evidence>
<dbReference type="PANTHER" id="PTHR11076:SF34">
    <property type="entry name" value="PROTEIN UMUC"/>
    <property type="match status" value="1"/>
</dbReference>
<accession>A0A7J5DYM9</accession>
<sequence>MEHSASDRMRRPGRALAAGRFGGGPMGRLLFAVCRTYVRPRGDGGRDDRLVPQPCPGLLRGPGLARPSPGAPAGLDLRAAGQLGLVGQHGHPLRRRAPGRPRPFPRAGTRPRGPPRRRAPSWTLRRRRRHGSSGHRPRADPTDRRRRALGGCHGVAASPPPRPRRRTRRSRRREVEQMADYTWGTANSWPPLALVDVRSMFVSVERVLDPTLRDRAVIVLSNNDGCAVARSDEAKALGVQMGDPWFKLRDKPHLADLVAKSSNYEEYGAFSSRFHETVATISATTETYSVDEAFVGLPRTAPAAATSTLQARVHQWTGLPTAAGIGPTKTLAKVAQRHAKAIRQPLVDLTTWSSNDVGDLLAATPVSEVWGIGSRLTAGLAGLGIHTAADLALADAGVLRRRWSVVLERTARELAGVPCMPVGFTPKDRQQVMYSRMLGATVSTSAEMRSVLAQYAAAAARRLRAHGLEAALMQVWISSSRFRDQVDHHSHAVALDPPTSDPLALVEATRGVLAKMREGHPYNRAGVMLTGLSPAGARPLLWASENRRSALACTVEEISDRFGRQAIGYGPTGFRHRQRWDMRRELLSPAATTRWDQLLTVR</sequence>
<keyword evidence="3" id="KW-0741">SOS mutagenesis</keyword>
<dbReference type="Pfam" id="PF11799">
    <property type="entry name" value="IMS_C"/>
    <property type="match status" value="1"/>
</dbReference>
<dbReference type="PANTHER" id="PTHR11076">
    <property type="entry name" value="DNA REPAIR POLYMERASE UMUC / TRANSFERASE FAMILY MEMBER"/>
    <property type="match status" value="1"/>
</dbReference>
<dbReference type="Pfam" id="PF13438">
    <property type="entry name" value="DUF4113"/>
    <property type="match status" value="1"/>
</dbReference>
<feature type="compositionally biased region" description="Basic and acidic residues" evidence="7">
    <location>
        <begin position="41"/>
        <end position="50"/>
    </location>
</feature>
<dbReference type="InterPro" id="IPR043502">
    <property type="entry name" value="DNA/RNA_pol_sf"/>
</dbReference>
<feature type="region of interest" description="Disordered" evidence="7">
    <location>
        <begin position="41"/>
        <end position="173"/>
    </location>
</feature>
<proteinExistence type="inferred from homology"/>
<dbReference type="EMBL" id="WBVM01000001">
    <property type="protein sequence ID" value="KAB2811037.1"/>
    <property type="molecule type" value="Genomic_DNA"/>
</dbReference>
<dbReference type="InterPro" id="IPR050116">
    <property type="entry name" value="DNA_polymerase-Y"/>
</dbReference>
<evidence type="ECO:0000256" key="7">
    <source>
        <dbReference type="SAM" id="MobiDB-lite"/>
    </source>
</evidence>
<keyword evidence="2" id="KW-0227">DNA damage</keyword>
<evidence type="ECO:0000259" key="8">
    <source>
        <dbReference type="PROSITE" id="PS50173"/>
    </source>
</evidence>